<organism evidence="1 2">
    <name type="scientific">Parelaphostrongylus tenuis</name>
    <name type="common">Meningeal worm</name>
    <dbReference type="NCBI Taxonomy" id="148309"/>
    <lineage>
        <taxon>Eukaryota</taxon>
        <taxon>Metazoa</taxon>
        <taxon>Ecdysozoa</taxon>
        <taxon>Nematoda</taxon>
        <taxon>Chromadorea</taxon>
        <taxon>Rhabditida</taxon>
        <taxon>Rhabditina</taxon>
        <taxon>Rhabditomorpha</taxon>
        <taxon>Strongyloidea</taxon>
        <taxon>Metastrongylidae</taxon>
        <taxon>Parelaphostrongylus</taxon>
    </lineage>
</organism>
<evidence type="ECO:0000313" key="1">
    <source>
        <dbReference type="EMBL" id="KAJ1347057.1"/>
    </source>
</evidence>
<sequence>MTILDNKQQQLFLKKTGLHYPLLFAIDPPGFECNRSTTPSALNQGTLDMLLKLHRKIQIDDLPKSATLIGTGRNQMEQCLDYRPGAVESQLRSISQTLSWSFWLCVILRCLAEANRAFDEQVLSTSRRSFHSILLQI</sequence>
<name>A0AAD5LUK4_PARTN</name>
<gene>
    <name evidence="1" type="ORF">KIN20_002005</name>
</gene>
<dbReference type="EMBL" id="JAHQIW010000263">
    <property type="protein sequence ID" value="KAJ1347057.1"/>
    <property type="molecule type" value="Genomic_DNA"/>
</dbReference>
<dbReference type="Proteomes" id="UP001196413">
    <property type="component" value="Unassembled WGS sequence"/>
</dbReference>
<evidence type="ECO:0000313" key="2">
    <source>
        <dbReference type="Proteomes" id="UP001196413"/>
    </source>
</evidence>
<keyword evidence="2" id="KW-1185">Reference proteome</keyword>
<comment type="caution">
    <text evidence="1">The sequence shown here is derived from an EMBL/GenBank/DDBJ whole genome shotgun (WGS) entry which is preliminary data.</text>
</comment>
<protein>
    <submittedName>
        <fullName evidence="1">Uncharacterized protein</fullName>
    </submittedName>
</protein>
<dbReference type="AlphaFoldDB" id="A0AAD5LUK4"/>
<accession>A0AAD5LUK4</accession>
<reference evidence="1" key="1">
    <citation type="submission" date="2021-06" db="EMBL/GenBank/DDBJ databases">
        <title>Parelaphostrongylus tenuis whole genome reference sequence.</title>
        <authorList>
            <person name="Garwood T.J."/>
            <person name="Larsen P.A."/>
            <person name="Fountain-Jones N.M."/>
            <person name="Garbe J.R."/>
            <person name="Macchietto M.G."/>
            <person name="Kania S.A."/>
            <person name="Gerhold R.W."/>
            <person name="Richards J.E."/>
            <person name="Wolf T.M."/>
        </authorList>
    </citation>
    <scope>NUCLEOTIDE SEQUENCE</scope>
    <source>
        <strain evidence="1">MNPRO001-30</strain>
        <tissue evidence="1">Meninges</tissue>
    </source>
</reference>
<proteinExistence type="predicted"/>